<dbReference type="AlphaFoldDB" id="A0A1G7UPY9"/>
<dbReference type="Gene3D" id="3.30.70.100">
    <property type="match status" value="1"/>
</dbReference>
<evidence type="ECO:0000313" key="1">
    <source>
        <dbReference type="EMBL" id="SDG49547.1"/>
    </source>
</evidence>
<proteinExistence type="predicted"/>
<name>A0A1G7UPY9_9PROT</name>
<evidence type="ECO:0000313" key="2">
    <source>
        <dbReference type="Proteomes" id="UP000217076"/>
    </source>
</evidence>
<sequence length="137" mass="14758">MSYVHQVPGRLRLRDRRLAHESRATRSLCHQLRALPGVDDVAHRPRASSLVVLYDPTRLDPETLWTHLEAHGLGAAPALPVPMPAPRAARPAPTIDARFMNSSATTLGAAFGRALFGAVLKSSVERGVASLVTAAIR</sequence>
<gene>
    <name evidence="1" type="ORF">SAMN05421742_101397</name>
</gene>
<dbReference type="STRING" id="83401.SAMN05421742_101397"/>
<dbReference type="EMBL" id="FNCV01000001">
    <property type="protein sequence ID" value="SDG49547.1"/>
    <property type="molecule type" value="Genomic_DNA"/>
</dbReference>
<accession>A0A1G7UPY9</accession>
<organism evidence="1 2">
    <name type="scientific">Roseospirillum parvum</name>
    <dbReference type="NCBI Taxonomy" id="83401"/>
    <lineage>
        <taxon>Bacteria</taxon>
        <taxon>Pseudomonadati</taxon>
        <taxon>Pseudomonadota</taxon>
        <taxon>Alphaproteobacteria</taxon>
        <taxon>Rhodospirillales</taxon>
        <taxon>Rhodospirillaceae</taxon>
        <taxon>Roseospirillum</taxon>
    </lineage>
</organism>
<keyword evidence="2" id="KW-1185">Reference proteome</keyword>
<protein>
    <submittedName>
        <fullName evidence="1">Uncharacterized protein</fullName>
    </submittedName>
</protein>
<reference evidence="2" key="1">
    <citation type="submission" date="2016-10" db="EMBL/GenBank/DDBJ databases">
        <authorList>
            <person name="Varghese N."/>
            <person name="Submissions S."/>
        </authorList>
    </citation>
    <scope>NUCLEOTIDE SEQUENCE [LARGE SCALE GENOMIC DNA]</scope>
    <source>
        <strain evidence="2">930I</strain>
    </source>
</reference>
<dbReference type="Proteomes" id="UP000217076">
    <property type="component" value="Unassembled WGS sequence"/>
</dbReference>
<dbReference type="Pfam" id="PF19991">
    <property type="entry name" value="HMA_2"/>
    <property type="match status" value="1"/>
</dbReference>